<organism evidence="2 3">
    <name type="scientific">Albidovulum sediminis</name>
    <dbReference type="NCBI Taxonomy" id="3066345"/>
    <lineage>
        <taxon>Bacteria</taxon>
        <taxon>Pseudomonadati</taxon>
        <taxon>Pseudomonadota</taxon>
        <taxon>Alphaproteobacteria</taxon>
        <taxon>Rhodobacterales</taxon>
        <taxon>Paracoccaceae</taxon>
        <taxon>Albidovulum</taxon>
    </lineage>
</organism>
<feature type="transmembrane region" description="Helical" evidence="1">
    <location>
        <begin position="319"/>
        <end position="338"/>
    </location>
</feature>
<keyword evidence="1" id="KW-0472">Membrane</keyword>
<accession>A0ABT2NNQ4</accession>
<feature type="transmembrane region" description="Helical" evidence="1">
    <location>
        <begin position="43"/>
        <end position="61"/>
    </location>
</feature>
<evidence type="ECO:0000313" key="3">
    <source>
        <dbReference type="Proteomes" id="UP001205601"/>
    </source>
</evidence>
<feature type="transmembrane region" description="Helical" evidence="1">
    <location>
        <begin position="150"/>
        <end position="170"/>
    </location>
</feature>
<feature type="transmembrane region" description="Helical" evidence="1">
    <location>
        <begin position="234"/>
        <end position="257"/>
    </location>
</feature>
<dbReference type="Proteomes" id="UP001205601">
    <property type="component" value="Unassembled WGS sequence"/>
</dbReference>
<evidence type="ECO:0000313" key="2">
    <source>
        <dbReference type="EMBL" id="MCT8330519.1"/>
    </source>
</evidence>
<feature type="transmembrane region" description="Helical" evidence="1">
    <location>
        <begin position="295"/>
        <end position="313"/>
    </location>
</feature>
<dbReference type="EMBL" id="JAOCQF010000002">
    <property type="protein sequence ID" value="MCT8330519.1"/>
    <property type="molecule type" value="Genomic_DNA"/>
</dbReference>
<name>A0ABT2NNQ4_9RHOB</name>
<feature type="transmembrane region" description="Helical" evidence="1">
    <location>
        <begin position="123"/>
        <end position="144"/>
    </location>
</feature>
<sequence length="364" mass="37338">MTRPRAALWRHPAGVFFTLAGIMAAALPWVWILPLDDPRLAHLRLGVFGFGGAAVVGYVLTAQRAWTGQDAPLGAPVLGLLAIAARIVSLVRPEAVGALVLLLFAIALAVLWPVVIARRWWRLPLASAPLALAVAEVAVIAGHLPASPLLLAMAALILAVGGRAVPAFLAAEQIEAAASPRFWPGLALILAGMALAGTAWGTTWGTAALALAAVWVLTRLRGASRAGAANRMLAMAYAGLCPALVVQAAAGAGAIPALAAEHLLAMGVMGPMVLAFAARATMLRPPGSGLVPRRHHWLAFALLLLAAAIRAGAEAAQAPAGWIVLSGLLWSGGWIAFLSAHLPALAHPAPFPVLSAARPAQTLS</sequence>
<proteinExistence type="predicted"/>
<keyword evidence="3" id="KW-1185">Reference proteome</keyword>
<gene>
    <name evidence="2" type="ORF">N5I32_13415</name>
</gene>
<feature type="transmembrane region" description="Helical" evidence="1">
    <location>
        <begin position="12"/>
        <end position="31"/>
    </location>
</feature>
<reference evidence="3" key="1">
    <citation type="submission" date="2023-07" db="EMBL/GenBank/DDBJ databases">
        <title>Defluviimonas sediminis sp. nov., isolated from mangrove sediment.</title>
        <authorList>
            <person name="Liu L."/>
            <person name="Li J."/>
            <person name="Huang Y."/>
            <person name="Pan J."/>
            <person name="Li M."/>
        </authorList>
    </citation>
    <scope>NUCLEOTIDE SEQUENCE [LARGE SCALE GENOMIC DNA]</scope>
    <source>
        <strain evidence="3">FT324</strain>
    </source>
</reference>
<dbReference type="InterPro" id="IPR010266">
    <property type="entry name" value="NnrS"/>
</dbReference>
<feature type="transmembrane region" description="Helical" evidence="1">
    <location>
        <begin position="263"/>
        <end position="283"/>
    </location>
</feature>
<comment type="caution">
    <text evidence="2">The sequence shown here is derived from an EMBL/GenBank/DDBJ whole genome shotgun (WGS) entry which is preliminary data.</text>
</comment>
<dbReference type="RefSeq" id="WP_261496380.1">
    <property type="nucleotide sequence ID" value="NZ_JAOCQF010000002.1"/>
</dbReference>
<feature type="transmembrane region" description="Helical" evidence="1">
    <location>
        <begin position="73"/>
        <end position="91"/>
    </location>
</feature>
<feature type="transmembrane region" description="Helical" evidence="1">
    <location>
        <begin position="97"/>
        <end position="116"/>
    </location>
</feature>
<keyword evidence="1" id="KW-0812">Transmembrane</keyword>
<evidence type="ECO:0000256" key="1">
    <source>
        <dbReference type="SAM" id="Phobius"/>
    </source>
</evidence>
<keyword evidence="1" id="KW-1133">Transmembrane helix</keyword>
<dbReference type="Pfam" id="PF05940">
    <property type="entry name" value="NnrS"/>
    <property type="match status" value="1"/>
</dbReference>
<feature type="transmembrane region" description="Helical" evidence="1">
    <location>
        <begin position="182"/>
        <end position="200"/>
    </location>
</feature>
<protein>
    <submittedName>
        <fullName evidence="2">NnrS family protein</fullName>
    </submittedName>
</protein>